<name>A0A350P6E3_9ALTE</name>
<sequence length="240" mass="26053">KDYEHMALMSDVEKSSAFQTMVTEPLTELVAQSDEIAARNEIDPDALIEAITTEDVSARKEAISELLSSADDEDRYQIYSITEKIKPIFERRNAIYENIEAAAAEAEEIEAANTKREAAEALRNRQKAAKAVGERISERMPFLEEIEGLDMDSFIGEAGSTDPSSLDPVKATYNSIGAKLMPRLAAEVLRLQRENENLTGQLAEYEDTEPGAGGGGAASSPSKSRDSTADFLAAVSSQLG</sequence>
<dbReference type="AlphaFoldDB" id="A0A350P6E3"/>
<feature type="non-terminal residue" evidence="3">
    <location>
        <position position="1"/>
    </location>
</feature>
<feature type="region of interest" description="Disordered" evidence="2">
    <location>
        <begin position="199"/>
        <end position="240"/>
    </location>
</feature>
<evidence type="ECO:0000313" key="3">
    <source>
        <dbReference type="EMBL" id="HAW76860.1"/>
    </source>
</evidence>
<evidence type="ECO:0000256" key="2">
    <source>
        <dbReference type="SAM" id="MobiDB-lite"/>
    </source>
</evidence>
<dbReference type="EMBL" id="DNAN01000499">
    <property type="protein sequence ID" value="HAW76860.1"/>
    <property type="molecule type" value="Genomic_DNA"/>
</dbReference>
<proteinExistence type="predicted"/>
<organism evidence="3 4">
    <name type="scientific">Alteromonas australica</name>
    <dbReference type="NCBI Taxonomy" id="589873"/>
    <lineage>
        <taxon>Bacteria</taxon>
        <taxon>Pseudomonadati</taxon>
        <taxon>Pseudomonadota</taxon>
        <taxon>Gammaproteobacteria</taxon>
        <taxon>Alteromonadales</taxon>
        <taxon>Alteromonadaceae</taxon>
        <taxon>Alteromonas/Salinimonas group</taxon>
        <taxon>Alteromonas</taxon>
    </lineage>
</organism>
<dbReference type="Proteomes" id="UP000263517">
    <property type="component" value="Unassembled WGS sequence"/>
</dbReference>
<reference evidence="3 4" key="1">
    <citation type="journal article" date="2018" name="Nat. Biotechnol.">
        <title>A standardized bacterial taxonomy based on genome phylogeny substantially revises the tree of life.</title>
        <authorList>
            <person name="Parks D.H."/>
            <person name="Chuvochina M."/>
            <person name="Waite D.W."/>
            <person name="Rinke C."/>
            <person name="Skarshewski A."/>
            <person name="Chaumeil P.A."/>
            <person name="Hugenholtz P."/>
        </authorList>
    </citation>
    <scope>NUCLEOTIDE SEQUENCE [LARGE SCALE GENOMIC DNA]</scope>
    <source>
        <strain evidence="3">UBA11978</strain>
    </source>
</reference>
<gene>
    <name evidence="3" type="ORF">DCW74_14145</name>
</gene>
<protein>
    <submittedName>
        <fullName evidence="3">Uncharacterized protein</fullName>
    </submittedName>
</protein>
<evidence type="ECO:0000256" key="1">
    <source>
        <dbReference type="SAM" id="Coils"/>
    </source>
</evidence>
<comment type="caution">
    <text evidence="3">The sequence shown here is derived from an EMBL/GenBank/DDBJ whole genome shotgun (WGS) entry which is preliminary data.</text>
</comment>
<keyword evidence="1" id="KW-0175">Coiled coil</keyword>
<feature type="coiled-coil region" evidence="1">
    <location>
        <begin position="92"/>
        <end position="131"/>
    </location>
</feature>
<evidence type="ECO:0000313" key="4">
    <source>
        <dbReference type="Proteomes" id="UP000263517"/>
    </source>
</evidence>
<accession>A0A350P6E3</accession>